<name>A0A4U3MH94_9ACTN</name>
<accession>A0A4U3MH94</accession>
<dbReference type="Gene3D" id="3.40.50.2000">
    <property type="entry name" value="Glycogen Phosphorylase B"/>
    <property type="match status" value="2"/>
</dbReference>
<dbReference type="PANTHER" id="PTHR48050">
    <property type="entry name" value="STEROL 3-BETA-GLUCOSYLTRANSFERASE"/>
    <property type="match status" value="1"/>
</dbReference>
<keyword evidence="2" id="KW-0328">Glycosyltransferase</keyword>
<evidence type="ECO:0000313" key="6">
    <source>
        <dbReference type="EMBL" id="TKK87216.1"/>
    </source>
</evidence>
<dbReference type="PANTHER" id="PTHR48050:SF13">
    <property type="entry name" value="STEROL 3-BETA-GLUCOSYLTRANSFERASE UGT80A2"/>
    <property type="match status" value="1"/>
</dbReference>
<feature type="domain" description="Erythromycin biosynthesis protein CIII-like N-terminal" evidence="5">
    <location>
        <begin position="84"/>
        <end position="197"/>
    </location>
</feature>
<evidence type="ECO:0000313" key="7">
    <source>
        <dbReference type="Proteomes" id="UP000308705"/>
    </source>
</evidence>
<dbReference type="Pfam" id="PF21036">
    <property type="entry name" value="EryCIII-like_N"/>
    <property type="match status" value="2"/>
</dbReference>
<feature type="domain" description="Erythromycin biosynthesis protein CIII-like C-terminal" evidence="4">
    <location>
        <begin position="215"/>
        <end position="354"/>
    </location>
</feature>
<dbReference type="Pfam" id="PF06722">
    <property type="entry name" value="EryCIII-like_C"/>
    <property type="match status" value="1"/>
</dbReference>
<feature type="domain" description="Erythromycin biosynthesis protein CIII-like N-terminal" evidence="5">
    <location>
        <begin position="22"/>
        <end position="68"/>
    </location>
</feature>
<dbReference type="OrthoDB" id="5488434at2"/>
<dbReference type="InterPro" id="IPR010610">
    <property type="entry name" value="EryCIII-like_C"/>
</dbReference>
<organism evidence="6 7">
    <name type="scientific">Herbidospora galbida</name>
    <dbReference type="NCBI Taxonomy" id="2575442"/>
    <lineage>
        <taxon>Bacteria</taxon>
        <taxon>Bacillati</taxon>
        <taxon>Actinomycetota</taxon>
        <taxon>Actinomycetes</taxon>
        <taxon>Streptosporangiales</taxon>
        <taxon>Streptosporangiaceae</taxon>
        <taxon>Herbidospora</taxon>
    </lineage>
</organism>
<dbReference type="Proteomes" id="UP000308705">
    <property type="component" value="Unassembled WGS sequence"/>
</dbReference>
<evidence type="ECO:0000259" key="5">
    <source>
        <dbReference type="Pfam" id="PF21036"/>
    </source>
</evidence>
<proteinExistence type="inferred from homology"/>
<evidence type="ECO:0000256" key="3">
    <source>
        <dbReference type="ARBA" id="ARBA00022679"/>
    </source>
</evidence>
<dbReference type="InterPro" id="IPR002213">
    <property type="entry name" value="UDP_glucos_trans"/>
</dbReference>
<dbReference type="CDD" id="cd03784">
    <property type="entry name" value="GT1_Gtf-like"/>
    <property type="match status" value="1"/>
</dbReference>
<comment type="similarity">
    <text evidence="1">Belongs to the glycosyltransferase 28 family.</text>
</comment>
<dbReference type="EMBL" id="SZQA01000017">
    <property type="protein sequence ID" value="TKK87216.1"/>
    <property type="molecule type" value="Genomic_DNA"/>
</dbReference>
<dbReference type="AlphaFoldDB" id="A0A4U3MH94"/>
<evidence type="ECO:0000256" key="2">
    <source>
        <dbReference type="ARBA" id="ARBA00022676"/>
    </source>
</evidence>
<dbReference type="GO" id="GO:0016758">
    <property type="term" value="F:hexosyltransferase activity"/>
    <property type="evidence" value="ECO:0007669"/>
    <property type="project" value="UniProtKB-ARBA"/>
</dbReference>
<evidence type="ECO:0000256" key="1">
    <source>
        <dbReference type="ARBA" id="ARBA00006962"/>
    </source>
</evidence>
<dbReference type="RefSeq" id="WP_137248413.1">
    <property type="nucleotide sequence ID" value="NZ_SZQA01000017.1"/>
</dbReference>
<reference evidence="6 7" key="1">
    <citation type="submission" date="2019-04" db="EMBL/GenBank/DDBJ databases">
        <title>Herbidospora sp. NEAU-GS14.nov., a novel actinomycete isolated from soil.</title>
        <authorList>
            <person name="Han L."/>
        </authorList>
    </citation>
    <scope>NUCLEOTIDE SEQUENCE [LARGE SCALE GENOMIC DNA]</scope>
    <source>
        <strain evidence="6 7">NEAU-GS14</strain>
    </source>
</reference>
<comment type="caution">
    <text evidence="6">The sequence shown here is derived from an EMBL/GenBank/DDBJ whole genome shotgun (WGS) entry which is preliminary data.</text>
</comment>
<gene>
    <name evidence="6" type="ORF">FDA94_19075</name>
</gene>
<protein>
    <submittedName>
        <fullName evidence="6">DUF1205 domain-containing protein</fullName>
    </submittedName>
</protein>
<dbReference type="GO" id="GO:0008194">
    <property type="term" value="F:UDP-glycosyltransferase activity"/>
    <property type="evidence" value="ECO:0007669"/>
    <property type="project" value="InterPro"/>
</dbReference>
<dbReference type="SUPFAM" id="SSF53756">
    <property type="entry name" value="UDP-Glycosyltransferase/glycogen phosphorylase"/>
    <property type="match status" value="1"/>
</dbReference>
<keyword evidence="7" id="KW-1185">Reference proteome</keyword>
<dbReference type="GO" id="GO:0017000">
    <property type="term" value="P:antibiotic biosynthetic process"/>
    <property type="evidence" value="ECO:0007669"/>
    <property type="project" value="UniProtKB-ARBA"/>
</dbReference>
<dbReference type="InterPro" id="IPR048284">
    <property type="entry name" value="EryCIII-like_N"/>
</dbReference>
<keyword evidence="3" id="KW-0808">Transferase</keyword>
<sequence>MRVLFTSVALPGHFFPLVPIAWALRAAGHEVLVAVPGQFTATVARAGLPVASCGPEADFVALSGGVGSASEHGRVFGRLAAAGLPGMRELVRDFRPGLVVSERAEFAGPIAAAGHGVPQVEYHWGVAPLIDYRDGAAEVTGPIPEPAERLNPWPPRLRLPYALSHHSLRHVPYNGDAHVPRWALAPAPRPRICVTMGTLLPRLGPSGVRDLVLPLLEGLAGLGAEILVAVDEAVAATWPPLPGAVRAAGRLPLAQVLPGCSLVISHGGQGGLLTALAAGCPQLVLPQFDDQFDNAEAVVRSGAGLSLPPEAFSVAAVVERCRELLGDPAYASAAGRVAAEIRALPSAWETVGLLRKVAG</sequence>
<evidence type="ECO:0000259" key="4">
    <source>
        <dbReference type="Pfam" id="PF06722"/>
    </source>
</evidence>
<dbReference type="InterPro" id="IPR050426">
    <property type="entry name" value="Glycosyltransferase_28"/>
</dbReference>